<dbReference type="Pfam" id="PF13231">
    <property type="entry name" value="PMT_2"/>
    <property type="match status" value="1"/>
</dbReference>
<dbReference type="STRING" id="1618578.UV74_C0013G0310"/>
<feature type="transmembrane region" description="Helical" evidence="1">
    <location>
        <begin position="20"/>
        <end position="41"/>
    </location>
</feature>
<proteinExistence type="predicted"/>
<evidence type="ECO:0000256" key="1">
    <source>
        <dbReference type="SAM" id="Phobius"/>
    </source>
</evidence>
<organism evidence="3 4">
    <name type="scientific">Candidatus Woesebacteria bacterium GW2011_GWB1_43_14</name>
    <dbReference type="NCBI Taxonomy" id="1618578"/>
    <lineage>
        <taxon>Bacteria</taxon>
        <taxon>Candidatus Woeseibacteriota</taxon>
    </lineage>
</organism>
<feature type="transmembrane region" description="Helical" evidence="1">
    <location>
        <begin position="245"/>
        <end position="264"/>
    </location>
</feature>
<reference evidence="3 4" key="1">
    <citation type="journal article" date="2015" name="Nature">
        <title>rRNA introns, odd ribosomes, and small enigmatic genomes across a large radiation of phyla.</title>
        <authorList>
            <person name="Brown C.T."/>
            <person name="Hug L.A."/>
            <person name="Thomas B.C."/>
            <person name="Sharon I."/>
            <person name="Castelle C.J."/>
            <person name="Singh A."/>
            <person name="Wilkins M.J."/>
            <person name="Williams K.H."/>
            <person name="Banfield J.F."/>
        </authorList>
    </citation>
    <scope>NUCLEOTIDE SEQUENCE [LARGE SCALE GENOMIC DNA]</scope>
</reference>
<dbReference type="InterPro" id="IPR038731">
    <property type="entry name" value="RgtA/B/C-like"/>
</dbReference>
<keyword evidence="1" id="KW-0812">Transmembrane</keyword>
<keyword evidence="1" id="KW-0472">Membrane</keyword>
<evidence type="ECO:0000313" key="3">
    <source>
        <dbReference type="EMBL" id="KKS97188.1"/>
    </source>
</evidence>
<comment type="caution">
    <text evidence="3">The sequence shown here is derived from an EMBL/GenBank/DDBJ whole genome shotgun (WGS) entry which is preliminary data.</text>
</comment>
<evidence type="ECO:0000313" key="4">
    <source>
        <dbReference type="Proteomes" id="UP000034090"/>
    </source>
</evidence>
<feature type="transmembrane region" description="Helical" evidence="1">
    <location>
        <begin position="205"/>
        <end position="225"/>
    </location>
</feature>
<keyword evidence="1" id="KW-1133">Transmembrane helix</keyword>
<sequence>MPYPPLLIWTLQIIYALFGYNVWVVKVFSWVLILTSDVLIFQITKIITKNEKYALFSLLVYVLLEPFLEGNMIWFDNVVVLPILGGFFFLLQKSYRKAGLMLGISALIKQTTGIYLIFSVCYLAVNKNYRSIHKLLLFPFILGVFLLVWLISTGSLDWFLNWLIIFPSTKWESFPGYVQFIFTNFNKEVLFFLFLPALFLRDKLLWFFLIGGLVAIYPRFSFFHFQSELAILTISYGLILSKSKYKTLFLPIILAVLLIIRQTVSLDWRKETKFFGRSDLVVAGLITTEVPEGNSVYLLGLDSSLYALSDRLPPKPWFDNFGWYLEIEGVQDEILKHWQEDQPNYIIWRTPSRGNWFDLGVYQPRKITNWIELYYTKDKEISSGIFLWKKRS</sequence>
<dbReference type="EMBL" id="LCFQ01000013">
    <property type="protein sequence ID" value="KKS97188.1"/>
    <property type="molecule type" value="Genomic_DNA"/>
</dbReference>
<keyword evidence="3" id="KW-0328">Glycosyltransferase</keyword>
<protein>
    <submittedName>
        <fullName evidence="3">GPI mannosyltransferase 1</fullName>
    </submittedName>
</protein>
<feature type="transmembrane region" description="Helical" evidence="1">
    <location>
        <begin position="177"/>
        <end position="199"/>
    </location>
</feature>
<keyword evidence="3" id="KW-0808">Transferase</keyword>
<dbReference type="InterPro" id="IPR002138">
    <property type="entry name" value="Pept_C14_p10"/>
</dbReference>
<dbReference type="Proteomes" id="UP000034090">
    <property type="component" value="Unassembled WGS sequence"/>
</dbReference>
<dbReference type="AlphaFoldDB" id="A0A0G1GE94"/>
<dbReference type="GO" id="GO:0004197">
    <property type="term" value="F:cysteine-type endopeptidase activity"/>
    <property type="evidence" value="ECO:0007669"/>
    <property type="project" value="InterPro"/>
</dbReference>
<feature type="transmembrane region" description="Helical" evidence="1">
    <location>
        <begin position="98"/>
        <end position="125"/>
    </location>
</feature>
<feature type="domain" description="Caspase family p10" evidence="2">
    <location>
        <begin position="343"/>
        <end position="357"/>
    </location>
</feature>
<feature type="transmembrane region" description="Helical" evidence="1">
    <location>
        <begin position="53"/>
        <end position="68"/>
    </location>
</feature>
<evidence type="ECO:0000259" key="2">
    <source>
        <dbReference type="PROSITE" id="PS50207"/>
    </source>
</evidence>
<dbReference type="GO" id="GO:0006508">
    <property type="term" value="P:proteolysis"/>
    <property type="evidence" value="ECO:0007669"/>
    <property type="project" value="InterPro"/>
</dbReference>
<dbReference type="GO" id="GO:0016757">
    <property type="term" value="F:glycosyltransferase activity"/>
    <property type="evidence" value="ECO:0007669"/>
    <property type="project" value="UniProtKB-KW"/>
</dbReference>
<dbReference type="PROSITE" id="PS50207">
    <property type="entry name" value="CASPASE_P10"/>
    <property type="match status" value="1"/>
</dbReference>
<accession>A0A0G1GE94</accession>
<feature type="transmembrane region" description="Helical" evidence="1">
    <location>
        <begin position="137"/>
        <end position="165"/>
    </location>
</feature>
<gene>
    <name evidence="3" type="ORF">UV74_C0013G0310</name>
</gene>
<name>A0A0G1GE94_9BACT</name>